<keyword evidence="2" id="KW-0805">Transcription regulation</keyword>
<dbReference type="Pfam" id="PF04542">
    <property type="entry name" value="Sigma70_r2"/>
    <property type="match status" value="1"/>
</dbReference>
<dbReference type="InterPro" id="IPR013324">
    <property type="entry name" value="RNA_pol_sigma_r3/r4-like"/>
</dbReference>
<sequence length="172" mass="20030">MSFNYDDYIDLIIAKNDDGFKAVYDASKNIVYAIIRQKIKDPNTIEDLMQETYIKAIKSIKSYQKNGKFIKWLSSIAYNLTMDYYRINAKVSYQSEDSINLRFKTAAVNHEQRALVEALLKALDPIEATIVLYHIIDDYTFKDISKMVDKPLGTVLWMYQNALKKMRTEATK</sequence>
<proteinExistence type="inferred from homology"/>
<evidence type="ECO:0000256" key="4">
    <source>
        <dbReference type="ARBA" id="ARBA00023163"/>
    </source>
</evidence>
<dbReference type="InterPro" id="IPR036388">
    <property type="entry name" value="WH-like_DNA-bd_sf"/>
</dbReference>
<evidence type="ECO:0000259" key="5">
    <source>
        <dbReference type="Pfam" id="PF04542"/>
    </source>
</evidence>
<evidence type="ECO:0000256" key="1">
    <source>
        <dbReference type="ARBA" id="ARBA00010641"/>
    </source>
</evidence>
<dbReference type="PANTHER" id="PTHR43133">
    <property type="entry name" value="RNA POLYMERASE ECF-TYPE SIGMA FACTO"/>
    <property type="match status" value="1"/>
</dbReference>
<reference evidence="7" key="1">
    <citation type="submission" date="2022-09" db="EMBL/GenBank/DDBJ databases">
        <title>Novel Mycoplasma species identified in domestic and wild animals.</title>
        <authorList>
            <person name="Volokhov D.V."/>
            <person name="Furtak V.A."/>
            <person name="Zagorodnyaya T.A."/>
        </authorList>
    </citation>
    <scope>NUCLEOTIDE SEQUENCE</scope>
    <source>
        <strain evidence="7">Oakley</strain>
    </source>
</reference>
<feature type="domain" description="RNA polymerase sigma-70 region 2" evidence="5">
    <location>
        <begin position="24"/>
        <end position="88"/>
    </location>
</feature>
<evidence type="ECO:0000256" key="3">
    <source>
        <dbReference type="ARBA" id="ARBA00023082"/>
    </source>
</evidence>
<comment type="similarity">
    <text evidence="1">Belongs to the sigma-70 factor family. ECF subfamily.</text>
</comment>
<gene>
    <name evidence="7" type="ORF">N7548_04605</name>
</gene>
<dbReference type="Gene3D" id="1.10.10.10">
    <property type="entry name" value="Winged helix-like DNA-binding domain superfamily/Winged helix DNA-binding domain"/>
    <property type="match status" value="1"/>
</dbReference>
<evidence type="ECO:0000313" key="8">
    <source>
        <dbReference type="Proteomes" id="UP001177160"/>
    </source>
</evidence>
<protein>
    <submittedName>
        <fullName evidence="7">RNA polymerase sigma factor</fullName>
    </submittedName>
</protein>
<keyword evidence="8" id="KW-1185">Reference proteome</keyword>
<dbReference type="InterPro" id="IPR039425">
    <property type="entry name" value="RNA_pol_sigma-70-like"/>
</dbReference>
<comment type="caution">
    <text evidence="7">The sequence shown here is derived from an EMBL/GenBank/DDBJ whole genome shotgun (WGS) entry which is preliminary data.</text>
</comment>
<dbReference type="SUPFAM" id="SSF88659">
    <property type="entry name" value="Sigma3 and sigma4 domains of RNA polymerase sigma factors"/>
    <property type="match status" value="1"/>
</dbReference>
<name>A0ABT2Y5T9_9MOLU</name>
<dbReference type="InterPro" id="IPR013325">
    <property type="entry name" value="RNA_pol_sigma_r2"/>
</dbReference>
<dbReference type="NCBIfam" id="TIGR02937">
    <property type="entry name" value="sigma70-ECF"/>
    <property type="match status" value="1"/>
</dbReference>
<dbReference type="SUPFAM" id="SSF88946">
    <property type="entry name" value="Sigma2 domain of RNA polymerase sigma factors"/>
    <property type="match status" value="1"/>
</dbReference>
<dbReference type="Pfam" id="PF08281">
    <property type="entry name" value="Sigma70_r4_2"/>
    <property type="match status" value="1"/>
</dbReference>
<accession>A0ABT2Y5T9</accession>
<keyword evidence="3" id="KW-0731">Sigma factor</keyword>
<dbReference type="InterPro" id="IPR013249">
    <property type="entry name" value="RNA_pol_sigma70_r4_t2"/>
</dbReference>
<dbReference type="Proteomes" id="UP001177160">
    <property type="component" value="Unassembled WGS sequence"/>
</dbReference>
<dbReference type="EMBL" id="JAOVQM010000003">
    <property type="protein sequence ID" value="MCV2232105.1"/>
    <property type="molecule type" value="Genomic_DNA"/>
</dbReference>
<dbReference type="Gene3D" id="1.10.1740.10">
    <property type="match status" value="1"/>
</dbReference>
<dbReference type="RefSeq" id="WP_263608275.1">
    <property type="nucleotide sequence ID" value="NZ_JAOVQM010000003.1"/>
</dbReference>
<dbReference type="InterPro" id="IPR007627">
    <property type="entry name" value="RNA_pol_sigma70_r2"/>
</dbReference>
<evidence type="ECO:0000256" key="2">
    <source>
        <dbReference type="ARBA" id="ARBA00023015"/>
    </source>
</evidence>
<dbReference type="PANTHER" id="PTHR43133:SF60">
    <property type="entry name" value="RNA POLYMERASE SIGMA FACTOR SIGV"/>
    <property type="match status" value="1"/>
</dbReference>
<organism evidence="7 8">
    <name type="scientific">Paracholeplasma manati</name>
    <dbReference type="NCBI Taxonomy" id="591373"/>
    <lineage>
        <taxon>Bacteria</taxon>
        <taxon>Bacillati</taxon>
        <taxon>Mycoplasmatota</taxon>
        <taxon>Mollicutes</taxon>
        <taxon>Acholeplasmatales</taxon>
        <taxon>Acholeplasmataceae</taxon>
        <taxon>Paracholeplasma</taxon>
    </lineage>
</organism>
<evidence type="ECO:0000313" key="7">
    <source>
        <dbReference type="EMBL" id="MCV2232105.1"/>
    </source>
</evidence>
<keyword evidence="4" id="KW-0804">Transcription</keyword>
<feature type="domain" description="RNA polymerase sigma factor 70 region 4 type 2" evidence="6">
    <location>
        <begin position="115"/>
        <end position="166"/>
    </location>
</feature>
<evidence type="ECO:0000259" key="6">
    <source>
        <dbReference type="Pfam" id="PF08281"/>
    </source>
</evidence>
<dbReference type="InterPro" id="IPR014284">
    <property type="entry name" value="RNA_pol_sigma-70_dom"/>
</dbReference>